<dbReference type="PANTHER" id="PTHR21599">
    <property type="entry name" value="GLYCERATE KINASE"/>
    <property type="match status" value="1"/>
</dbReference>
<dbReference type="SUPFAM" id="SSF110738">
    <property type="entry name" value="Glycerate kinase I"/>
    <property type="match status" value="1"/>
</dbReference>
<dbReference type="InterPro" id="IPR036129">
    <property type="entry name" value="Glycerate_kinase_sf"/>
</dbReference>
<proteinExistence type="inferred from homology"/>
<keyword evidence="2 4" id="KW-0808">Transferase</keyword>
<dbReference type="PIRSF" id="PIRSF006078">
    <property type="entry name" value="GlxK"/>
    <property type="match status" value="1"/>
</dbReference>
<protein>
    <submittedName>
        <fullName evidence="5">Glycerate kinase</fullName>
    </submittedName>
</protein>
<evidence type="ECO:0000313" key="6">
    <source>
        <dbReference type="Proteomes" id="UP000326464"/>
    </source>
</evidence>
<dbReference type="InterPro" id="IPR018193">
    <property type="entry name" value="Glyc_kinase_flavodox-like_fold"/>
</dbReference>
<evidence type="ECO:0000256" key="1">
    <source>
        <dbReference type="ARBA" id="ARBA00006284"/>
    </source>
</evidence>
<dbReference type="InterPro" id="IPR004381">
    <property type="entry name" value="Glycerate_kinase"/>
</dbReference>
<dbReference type="EMBL" id="VJXX01000007">
    <property type="protein sequence ID" value="MPY12113.1"/>
    <property type="molecule type" value="Genomic_DNA"/>
</dbReference>
<dbReference type="PANTHER" id="PTHR21599:SF0">
    <property type="entry name" value="GLYCERATE KINASE"/>
    <property type="match status" value="1"/>
</dbReference>
<dbReference type="Gene3D" id="3.40.50.10350">
    <property type="entry name" value="Glycerate kinase, domain 1"/>
    <property type="match status" value="1"/>
</dbReference>
<dbReference type="GO" id="GO:0008887">
    <property type="term" value="F:glycerate kinase activity"/>
    <property type="evidence" value="ECO:0007669"/>
    <property type="project" value="UniProtKB-UniRule"/>
</dbReference>
<dbReference type="AlphaFoldDB" id="A0A7X1TPY6"/>
<dbReference type="NCBIfam" id="TIGR00045">
    <property type="entry name" value="glycerate kinase"/>
    <property type="match status" value="1"/>
</dbReference>
<gene>
    <name evidence="5" type="ORF">FNH21_15570</name>
</gene>
<dbReference type="GO" id="GO:0031388">
    <property type="term" value="P:organic acid phosphorylation"/>
    <property type="evidence" value="ECO:0007669"/>
    <property type="project" value="UniProtKB-UniRule"/>
</dbReference>
<dbReference type="InterPro" id="IPR018197">
    <property type="entry name" value="Glycerate_kinase_RE-like"/>
</dbReference>
<accession>A0A7X1TPY6</accession>
<evidence type="ECO:0000313" key="5">
    <source>
        <dbReference type="EMBL" id="MPY12113.1"/>
    </source>
</evidence>
<keyword evidence="3 4" id="KW-0418">Kinase</keyword>
<evidence type="ECO:0000256" key="2">
    <source>
        <dbReference type="ARBA" id="ARBA00022679"/>
    </source>
</evidence>
<dbReference type="Gene3D" id="3.90.1510.10">
    <property type="entry name" value="Glycerate kinase, domain 2"/>
    <property type="match status" value="1"/>
</dbReference>
<dbReference type="Proteomes" id="UP000326464">
    <property type="component" value="Unassembled WGS sequence"/>
</dbReference>
<sequence>MTTPAQPRPLRIVLAPDSLKGSLPAAEAALAMSRGVTSAAARLGHPAPDVVLAPLADGGEGTLDALLAAWGVEPRTVACHDAAGRARTARYGITTGGNGSTAADAGTGTADDAAEDGVRGVLEAAEANGLPLVADLPLDALTATSFGVGEIATALLGDGAEEILLCIGGSATTDGGTGLLSALGARFLDADGDPLPPGGGALAALASIELDGLHPRARAARWRIAVDVDNPLCGPRGAAAVFGPQKGASPDDVAVLDHGLAHLARILRDLTGVDVLELPGAGAAGGLPAVLVALLGAEIVPGSALVADAVGLGAALADADLVLTGEGSFDAQSLGGKVVQAVVANAPAGCAVVAIAGRVQLTPAEVQDAGLAAAFSLATGPVRLEELMQDAGVLMEGAAAHVYGVFGAARTAAAQS</sequence>
<evidence type="ECO:0000256" key="3">
    <source>
        <dbReference type="ARBA" id="ARBA00022777"/>
    </source>
</evidence>
<dbReference type="RefSeq" id="WP_191932058.1">
    <property type="nucleotide sequence ID" value="NZ_VJXX01000007.1"/>
</dbReference>
<reference evidence="6" key="1">
    <citation type="submission" date="2019-07" db="EMBL/GenBank/DDBJ databases">
        <title>Arthrobacter KR32 sp. nov., isolated from mountain cheese made of cows milk.</title>
        <authorList>
            <person name="Flegler A."/>
        </authorList>
    </citation>
    <scope>NUCLEOTIDE SEQUENCE [LARGE SCALE GENOMIC DNA]</scope>
    <source>
        <strain evidence="6">KR32</strain>
    </source>
</reference>
<name>A0A7X1TPY6_9MICC</name>
<evidence type="ECO:0000256" key="4">
    <source>
        <dbReference type="PIRNR" id="PIRNR006078"/>
    </source>
</evidence>
<comment type="similarity">
    <text evidence="1 4">Belongs to the glycerate kinase type-1 family.</text>
</comment>
<comment type="caution">
    <text evidence="5">The sequence shown here is derived from an EMBL/GenBank/DDBJ whole genome shotgun (WGS) entry which is preliminary data.</text>
</comment>
<dbReference type="Pfam" id="PF02595">
    <property type="entry name" value="Gly_kinase"/>
    <property type="match status" value="1"/>
</dbReference>
<keyword evidence="6" id="KW-1185">Reference proteome</keyword>
<organism evidence="5 6">
    <name type="scientific">Arthrobacter bussei</name>
    <dbReference type="NCBI Taxonomy" id="2594179"/>
    <lineage>
        <taxon>Bacteria</taxon>
        <taxon>Bacillati</taxon>
        <taxon>Actinomycetota</taxon>
        <taxon>Actinomycetes</taxon>
        <taxon>Micrococcales</taxon>
        <taxon>Micrococcaceae</taxon>
        <taxon>Arthrobacter</taxon>
    </lineage>
</organism>